<dbReference type="InterPro" id="IPR001343">
    <property type="entry name" value="Hemolysn_Ca-bd"/>
</dbReference>
<keyword evidence="4" id="KW-1185">Reference proteome</keyword>
<dbReference type="AlphaFoldDB" id="A0A0U1NHC4"/>
<dbReference type="Gene3D" id="2.150.10.10">
    <property type="entry name" value="Serralysin-like metalloprotease, C-terminal"/>
    <property type="match status" value="1"/>
</dbReference>
<protein>
    <recommendedName>
        <fullName evidence="5">Hemolysin, chromosomal</fullName>
    </recommendedName>
</protein>
<feature type="chain" id="PRO_5006712048" description="Hemolysin, chromosomal" evidence="2">
    <location>
        <begin position="28"/>
        <end position="294"/>
    </location>
</feature>
<feature type="region of interest" description="Disordered" evidence="1">
    <location>
        <begin position="20"/>
        <end position="57"/>
    </location>
</feature>
<dbReference type="SUPFAM" id="SSF51120">
    <property type="entry name" value="beta-Roll"/>
    <property type="match status" value="1"/>
</dbReference>
<evidence type="ECO:0008006" key="5">
    <source>
        <dbReference type="Google" id="ProtNLM"/>
    </source>
</evidence>
<feature type="signal peptide" evidence="2">
    <location>
        <begin position="1"/>
        <end position="27"/>
    </location>
</feature>
<evidence type="ECO:0000313" key="4">
    <source>
        <dbReference type="Proteomes" id="UP000048949"/>
    </source>
</evidence>
<dbReference type="GO" id="GO:0005509">
    <property type="term" value="F:calcium ion binding"/>
    <property type="evidence" value="ECO:0007669"/>
    <property type="project" value="InterPro"/>
</dbReference>
<organism evidence="3 4">
    <name type="scientific">Nereida ignava</name>
    <dbReference type="NCBI Taxonomy" id="282199"/>
    <lineage>
        <taxon>Bacteria</taxon>
        <taxon>Pseudomonadati</taxon>
        <taxon>Pseudomonadota</taxon>
        <taxon>Alphaproteobacteria</taxon>
        <taxon>Rhodobacterales</taxon>
        <taxon>Roseobacteraceae</taxon>
        <taxon>Nereida</taxon>
    </lineage>
</organism>
<reference evidence="3 4" key="1">
    <citation type="submission" date="2015-04" db="EMBL/GenBank/DDBJ databases">
        <authorList>
            <person name="Syromyatnikov M.Y."/>
            <person name="Popov V.N."/>
        </authorList>
    </citation>
    <scope>NUCLEOTIDE SEQUENCE [LARGE SCALE GENOMIC DNA]</scope>
    <source>
        <strain evidence="3 4">CECT 5292</strain>
    </source>
</reference>
<accession>A0A0U1NHC4</accession>
<evidence type="ECO:0000256" key="1">
    <source>
        <dbReference type="SAM" id="MobiDB-lite"/>
    </source>
</evidence>
<evidence type="ECO:0000313" key="3">
    <source>
        <dbReference type="EMBL" id="CRK74132.1"/>
    </source>
</evidence>
<sequence length="294" mass="30260">MVLLLSICVAVGLGALLDGGSSSTNFAEPTPPDAPDETTDESGQPRPSLLIGDDGPNVFTDVDSTTDVTIQGRGGDDVVDLTGPSNDIIFGGAGDDNVSPGDGDDEVFLGRGDDFFGDVGGRNDPDYGGDDLVRGQGGNDTLTSLGGQDTLFGDTGNDVINTNDFLPQFDGVQARPDMGFGGLGDDQMLFDDGDTVSGGEGVDAFQLQVASTKSTAVTITDFDPVTEALQINISDGSNPLFTNENSFTEASEFADLSFVQDGADTQIVLNETQVLAILQNVDAAALSAANIQVT</sequence>
<dbReference type="InterPro" id="IPR011049">
    <property type="entry name" value="Serralysin-like_metalloprot_C"/>
</dbReference>
<dbReference type="OrthoDB" id="7815616at2"/>
<gene>
    <name evidence="3" type="ORF">NIG5292_00157</name>
</gene>
<dbReference type="Proteomes" id="UP000048949">
    <property type="component" value="Unassembled WGS sequence"/>
</dbReference>
<dbReference type="EMBL" id="CVQV01000002">
    <property type="protein sequence ID" value="CRK74132.1"/>
    <property type="molecule type" value="Genomic_DNA"/>
</dbReference>
<dbReference type="RefSeq" id="WP_048597432.1">
    <property type="nucleotide sequence ID" value="NZ_CBFHGK010000003.1"/>
</dbReference>
<dbReference type="Pfam" id="PF00353">
    <property type="entry name" value="HemolysinCabind"/>
    <property type="match status" value="3"/>
</dbReference>
<keyword evidence="2" id="KW-0732">Signal</keyword>
<dbReference type="PRINTS" id="PR00313">
    <property type="entry name" value="CABNDNGRPT"/>
</dbReference>
<proteinExistence type="predicted"/>
<name>A0A0U1NHC4_9RHOB</name>
<dbReference type="STRING" id="282199.GCA_001049735_00157"/>
<evidence type="ECO:0000256" key="2">
    <source>
        <dbReference type="SAM" id="SignalP"/>
    </source>
</evidence>